<keyword evidence="2" id="KW-0832">Ubl conjugation</keyword>
<dbReference type="InterPro" id="IPR045093">
    <property type="entry name" value="Cullin"/>
</dbReference>
<comment type="similarity">
    <text evidence="3 4">Belongs to the cullin family.</text>
</comment>
<keyword evidence="1" id="KW-1017">Isopeptide bond</keyword>
<dbReference type="AlphaFoldDB" id="A5DRN9"/>
<organism evidence="7 8">
    <name type="scientific">Lodderomyces elongisporus (strain ATCC 11503 / CBS 2605 / JCM 1781 / NBRC 1676 / NRRL YB-4239)</name>
    <name type="common">Yeast</name>
    <name type="synonym">Saccharomyces elongisporus</name>
    <dbReference type="NCBI Taxonomy" id="379508"/>
    <lineage>
        <taxon>Eukaryota</taxon>
        <taxon>Fungi</taxon>
        <taxon>Dikarya</taxon>
        <taxon>Ascomycota</taxon>
        <taxon>Saccharomycotina</taxon>
        <taxon>Pichiomycetes</taxon>
        <taxon>Debaryomycetaceae</taxon>
        <taxon>Candida/Lodderomyces clade</taxon>
        <taxon>Lodderomyces</taxon>
    </lineage>
</organism>
<dbReference type="Gene3D" id="1.10.10.10">
    <property type="entry name" value="Winged helix-like DNA-binding domain superfamily/Winged helix DNA-binding domain"/>
    <property type="match status" value="1"/>
</dbReference>
<dbReference type="InterPro" id="IPR036388">
    <property type="entry name" value="WH-like_DNA-bd_sf"/>
</dbReference>
<dbReference type="OrthoDB" id="27073at2759"/>
<feature type="region of interest" description="Disordered" evidence="5">
    <location>
        <begin position="234"/>
        <end position="256"/>
    </location>
</feature>
<dbReference type="GO" id="GO:0031625">
    <property type="term" value="F:ubiquitin protein ligase binding"/>
    <property type="evidence" value="ECO:0007669"/>
    <property type="project" value="InterPro"/>
</dbReference>
<dbReference type="PANTHER" id="PTHR11932">
    <property type="entry name" value="CULLIN"/>
    <property type="match status" value="1"/>
</dbReference>
<evidence type="ECO:0000256" key="3">
    <source>
        <dbReference type="PROSITE-ProRule" id="PRU00330"/>
    </source>
</evidence>
<dbReference type="InterPro" id="IPR016158">
    <property type="entry name" value="Cullin_homology"/>
</dbReference>
<protein>
    <recommendedName>
        <fullName evidence="6">Cullin family profile domain-containing protein</fullName>
    </recommendedName>
</protein>
<dbReference type="InterPro" id="IPR036390">
    <property type="entry name" value="WH_DNA-bd_sf"/>
</dbReference>
<dbReference type="Pfam" id="PF00888">
    <property type="entry name" value="Cullin"/>
    <property type="match status" value="1"/>
</dbReference>
<dbReference type="InterPro" id="IPR036317">
    <property type="entry name" value="Cullin_homology_sf"/>
</dbReference>
<dbReference type="STRING" id="379508.A5DRN9"/>
<dbReference type="EMBL" id="CH981524">
    <property type="protein sequence ID" value="EDK41847.1"/>
    <property type="molecule type" value="Genomic_DNA"/>
</dbReference>
<dbReference type="Gene3D" id="1.20.1310.10">
    <property type="entry name" value="Cullin Repeats"/>
    <property type="match status" value="1"/>
</dbReference>
<feature type="compositionally biased region" description="Gly residues" evidence="5">
    <location>
        <begin position="242"/>
        <end position="254"/>
    </location>
</feature>
<evidence type="ECO:0000259" key="6">
    <source>
        <dbReference type="PROSITE" id="PS50069"/>
    </source>
</evidence>
<keyword evidence="8" id="KW-1185">Reference proteome</keyword>
<dbReference type="GeneID" id="5235046"/>
<dbReference type="Proteomes" id="UP000001996">
    <property type="component" value="Unassembled WGS sequence"/>
</dbReference>
<dbReference type="OMA" id="MAHFEDF"/>
<evidence type="ECO:0000313" key="8">
    <source>
        <dbReference type="Proteomes" id="UP000001996"/>
    </source>
</evidence>
<dbReference type="InParanoid" id="A5DRN9"/>
<dbReference type="Pfam" id="PF26557">
    <property type="entry name" value="Cullin_AB"/>
    <property type="match status" value="1"/>
</dbReference>
<evidence type="ECO:0000256" key="1">
    <source>
        <dbReference type="ARBA" id="ARBA00022499"/>
    </source>
</evidence>
<evidence type="ECO:0000256" key="2">
    <source>
        <dbReference type="ARBA" id="ARBA00022843"/>
    </source>
</evidence>
<dbReference type="SUPFAM" id="SSF46785">
    <property type="entry name" value="Winged helix' DNA-binding domain"/>
    <property type="match status" value="1"/>
</dbReference>
<dbReference type="FunFam" id="1.10.10.10:FF:000014">
    <property type="entry name" value="Cullin 1"/>
    <property type="match status" value="1"/>
</dbReference>
<evidence type="ECO:0000256" key="5">
    <source>
        <dbReference type="SAM" id="MobiDB-lite"/>
    </source>
</evidence>
<dbReference type="InterPro" id="IPR059120">
    <property type="entry name" value="Cullin-like_AB"/>
</dbReference>
<reference evidence="7 8" key="1">
    <citation type="journal article" date="2009" name="Nature">
        <title>Evolution of pathogenicity and sexual reproduction in eight Candida genomes.</title>
        <authorList>
            <person name="Butler G."/>
            <person name="Rasmussen M.D."/>
            <person name="Lin M.F."/>
            <person name="Santos M.A."/>
            <person name="Sakthikumar S."/>
            <person name="Munro C.A."/>
            <person name="Rheinbay E."/>
            <person name="Grabherr M."/>
            <person name="Forche A."/>
            <person name="Reedy J.L."/>
            <person name="Agrafioti I."/>
            <person name="Arnaud M.B."/>
            <person name="Bates S."/>
            <person name="Brown A.J."/>
            <person name="Brunke S."/>
            <person name="Costanzo M.C."/>
            <person name="Fitzpatrick D.A."/>
            <person name="de Groot P.W."/>
            <person name="Harris D."/>
            <person name="Hoyer L.L."/>
            <person name="Hube B."/>
            <person name="Klis F.M."/>
            <person name="Kodira C."/>
            <person name="Lennard N."/>
            <person name="Logue M.E."/>
            <person name="Martin R."/>
            <person name="Neiman A.M."/>
            <person name="Nikolaou E."/>
            <person name="Quail M.A."/>
            <person name="Quinn J."/>
            <person name="Santos M.C."/>
            <person name="Schmitzberger F.F."/>
            <person name="Sherlock G."/>
            <person name="Shah P."/>
            <person name="Silverstein K.A."/>
            <person name="Skrzypek M.S."/>
            <person name="Soll D."/>
            <person name="Staggs R."/>
            <person name="Stansfield I."/>
            <person name="Stumpf M.P."/>
            <person name="Sudbery P.E."/>
            <person name="Srikantha T."/>
            <person name="Zeng Q."/>
            <person name="Berman J."/>
            <person name="Berriman M."/>
            <person name="Heitman J."/>
            <person name="Gow N.A."/>
            <person name="Lorenz M.C."/>
            <person name="Birren B.W."/>
            <person name="Kellis M."/>
            <person name="Cuomo C.A."/>
        </authorList>
    </citation>
    <scope>NUCLEOTIDE SEQUENCE [LARGE SCALE GENOMIC DNA]</scope>
    <source>
        <strain evidence="8">ATCC 11503 / BCRC 21390 / CBS 2605 / JCM 1781 / NBRC 1676 / NRRL YB-4239</strain>
    </source>
</reference>
<dbReference type="SUPFAM" id="SSF75632">
    <property type="entry name" value="Cullin homology domain"/>
    <property type="match status" value="1"/>
</dbReference>
<dbReference type="Gene3D" id="3.30.230.130">
    <property type="entry name" value="Cullin, Chain C, Domain 2"/>
    <property type="match status" value="1"/>
</dbReference>
<dbReference type="GO" id="GO:0006511">
    <property type="term" value="P:ubiquitin-dependent protein catabolic process"/>
    <property type="evidence" value="ECO:0007669"/>
    <property type="project" value="InterPro"/>
</dbReference>
<accession>A5DRN9</accession>
<dbReference type="PROSITE" id="PS50069">
    <property type="entry name" value="CULLIN_2"/>
    <property type="match status" value="1"/>
</dbReference>
<feature type="domain" description="Cullin family profile" evidence="6">
    <location>
        <begin position="38"/>
        <end position="368"/>
    </location>
</feature>
<name>A5DRN9_LODEL</name>
<proteinExistence type="inferred from homology"/>
<dbReference type="SMART" id="SM00884">
    <property type="entry name" value="Cullin_Nedd8"/>
    <property type="match status" value="1"/>
</dbReference>
<evidence type="ECO:0000256" key="4">
    <source>
        <dbReference type="RuleBase" id="RU003829"/>
    </source>
</evidence>
<evidence type="ECO:0000313" key="7">
    <source>
        <dbReference type="EMBL" id="EDK41847.1"/>
    </source>
</evidence>
<dbReference type="HOGENOM" id="CLU_515868_0_0_1"/>
<dbReference type="KEGG" id="lel:PVL30_000028"/>
<feature type="region of interest" description="Disordered" evidence="5">
    <location>
        <begin position="414"/>
        <end position="447"/>
    </location>
</feature>
<dbReference type="eggNOG" id="KOG2166">
    <property type="taxonomic scope" value="Eukaryota"/>
</dbReference>
<dbReference type="InterPro" id="IPR019559">
    <property type="entry name" value="Cullin_neddylation_domain"/>
</dbReference>
<gene>
    <name evidence="7" type="ORF">LELG_00025</name>
</gene>
<sequence length="528" mass="59441">MEMWNRSFEVNFMIEQTLAFAIRDFINGTNKRGKNEINAPELLSVYIDYNIKQLGKGSNANTKSNTNTNINTNTTTTIRTTTNSGINNIGTGISSHSGDEIENLINNSIQILRFVKDKDAFEAYYANHFAKRFLNSKSTLGSAFSKGNDVEEMILSKLCEEMGTTSLDKVIKMSKDIKISNDTTNGWKRYLAKANIPVSNLIDLDLKICNVAVWPKSLTKDYKSFEKTERAIEDGTVAGSGNRNGNGTENGGDTGTKFVWPRQLRNTIQEFEEYWSSGKKNDNRSLHWSPKFGSIDMRITYPSRTYDINLPVFAAIIMLLFAPQSLLTDKNGPCKLAFEERKVLSYTEIVELTGIPLQELKRHLQSIAVAPRLRLLVKSPMSKEVNDSDTFRLNEKFKSPTPKVKVLTVSLASSSSSSSTSSSSKMSSSLATVTAGKSNKKTEQEEETAEVNAQIIEGRKIELNAAIVRILKSRRTVSHNELIEGLIRQLSNRFQPTVVMMKQRIEDLIEKEYLKRDDNDRNLYHYIA</sequence>
<feature type="compositionally biased region" description="Low complexity" evidence="5">
    <location>
        <begin position="414"/>
        <end position="434"/>
    </location>
</feature>
<dbReference type="InterPro" id="IPR001373">
    <property type="entry name" value="Cullin_N"/>
</dbReference>
<dbReference type="Pfam" id="PF10557">
    <property type="entry name" value="Cullin_Nedd8"/>
    <property type="match status" value="1"/>
</dbReference>
<dbReference type="SMART" id="SM00182">
    <property type="entry name" value="CULLIN"/>
    <property type="match status" value="1"/>
</dbReference>